<dbReference type="Proteomes" id="UP000274920">
    <property type="component" value="Unassembled WGS sequence"/>
</dbReference>
<evidence type="ECO:0000313" key="3">
    <source>
        <dbReference type="Proteomes" id="UP000274920"/>
    </source>
</evidence>
<accession>A0A426DJD6</accession>
<keyword evidence="1" id="KW-0472">Membrane</keyword>
<gene>
    <name evidence="2" type="ORF">EBB54_17230</name>
</gene>
<evidence type="ECO:0000256" key="1">
    <source>
        <dbReference type="SAM" id="Phobius"/>
    </source>
</evidence>
<name>A0A426DJD6_9FIRM</name>
<reference evidence="2" key="1">
    <citation type="submission" date="2018-10" db="EMBL/GenBank/DDBJ databases">
        <title>Schaedlerella arabinophila gen. nov. sp. nov., isolated from the mouse intestinal tract and comparative analysis with the genome of the closely related altered Schaedler flora strain ASF502.</title>
        <authorList>
            <person name="Miyake S."/>
            <person name="Soh M."/>
            <person name="Seedorf H."/>
        </authorList>
    </citation>
    <scope>NUCLEOTIDE SEQUENCE [LARGE SCALE GENOMIC DNA]</scope>
    <source>
        <strain evidence="2">DSM 106076</strain>
    </source>
</reference>
<keyword evidence="1" id="KW-0812">Transmembrane</keyword>
<comment type="caution">
    <text evidence="2">The sequence shown here is derived from an EMBL/GenBank/DDBJ whole genome shotgun (WGS) entry which is preliminary data.</text>
</comment>
<keyword evidence="1" id="KW-1133">Transmembrane helix</keyword>
<sequence length="66" mass="8020">MHNFYSTAKNEFFVKYMGECINIMDFLFIFWAFCINIYTISVCSDLNHGKKICEKCTWISVYERRR</sequence>
<proteinExistence type="predicted"/>
<organism evidence="2 3">
    <name type="scientific">Schaedlerella arabinosiphila</name>
    <dbReference type="NCBI Taxonomy" id="2044587"/>
    <lineage>
        <taxon>Bacteria</taxon>
        <taxon>Bacillati</taxon>
        <taxon>Bacillota</taxon>
        <taxon>Clostridia</taxon>
        <taxon>Lachnospirales</taxon>
        <taxon>Lachnospiraceae</taxon>
        <taxon>Schaedlerella</taxon>
    </lineage>
</organism>
<evidence type="ECO:0000313" key="2">
    <source>
        <dbReference type="EMBL" id="RRK32908.1"/>
    </source>
</evidence>
<dbReference type="EMBL" id="RHJS01000002">
    <property type="protein sequence ID" value="RRK32908.1"/>
    <property type="molecule type" value="Genomic_DNA"/>
</dbReference>
<protein>
    <submittedName>
        <fullName evidence="2">Uncharacterized protein</fullName>
    </submittedName>
</protein>
<keyword evidence="3" id="KW-1185">Reference proteome</keyword>
<dbReference type="AlphaFoldDB" id="A0A426DJD6"/>
<feature type="transmembrane region" description="Helical" evidence="1">
    <location>
        <begin position="21"/>
        <end position="40"/>
    </location>
</feature>